<dbReference type="Proteomes" id="UP000223913">
    <property type="component" value="Unassembled WGS sequence"/>
</dbReference>
<protein>
    <submittedName>
        <fullName evidence="1">Uncharacterized protein</fullName>
    </submittedName>
</protein>
<organism evidence="1 2">
    <name type="scientific">Flavilitoribacter nigricans (strain ATCC 23147 / DSM 23189 / NBRC 102662 / NCIMB 1420 / SS-2)</name>
    <name type="common">Lewinella nigricans</name>
    <dbReference type="NCBI Taxonomy" id="1122177"/>
    <lineage>
        <taxon>Bacteria</taxon>
        <taxon>Pseudomonadati</taxon>
        <taxon>Bacteroidota</taxon>
        <taxon>Saprospiria</taxon>
        <taxon>Saprospirales</taxon>
        <taxon>Lewinellaceae</taxon>
        <taxon>Flavilitoribacter</taxon>
    </lineage>
</organism>
<evidence type="ECO:0000313" key="1">
    <source>
        <dbReference type="EMBL" id="PHN07104.1"/>
    </source>
</evidence>
<reference evidence="1 2" key="1">
    <citation type="submission" date="2017-10" db="EMBL/GenBank/DDBJ databases">
        <title>The draft genome sequence of Lewinella nigricans NBRC 102662.</title>
        <authorList>
            <person name="Wang K."/>
        </authorList>
    </citation>
    <scope>NUCLEOTIDE SEQUENCE [LARGE SCALE GENOMIC DNA]</scope>
    <source>
        <strain evidence="1 2">NBRC 102662</strain>
    </source>
</reference>
<accession>A0A2D0NF09</accession>
<dbReference type="OrthoDB" id="1494344at2"/>
<dbReference type="RefSeq" id="WP_099149439.1">
    <property type="nucleotide sequence ID" value="NZ_PDUD01000011.1"/>
</dbReference>
<proteinExistence type="predicted"/>
<dbReference type="AlphaFoldDB" id="A0A2D0NF09"/>
<keyword evidence="2" id="KW-1185">Reference proteome</keyword>
<comment type="caution">
    <text evidence="1">The sequence shown here is derived from an EMBL/GenBank/DDBJ whole genome shotgun (WGS) entry which is preliminary data.</text>
</comment>
<dbReference type="EMBL" id="PDUD01000011">
    <property type="protein sequence ID" value="PHN07104.1"/>
    <property type="molecule type" value="Genomic_DNA"/>
</dbReference>
<gene>
    <name evidence="1" type="ORF">CRP01_07700</name>
</gene>
<sequence>MRVKRNFEWGKGKYYFTIKSFPTNITIYRKSKDAAALAFMRYKQVGKDVEWHGKWDGKEFVETSLADQAATA</sequence>
<evidence type="ECO:0000313" key="2">
    <source>
        <dbReference type="Proteomes" id="UP000223913"/>
    </source>
</evidence>
<name>A0A2D0NF09_FLAN2</name>